<keyword evidence="3" id="KW-0472">Membrane</keyword>
<feature type="domain" description="Bacterial sugar transferase" evidence="4">
    <location>
        <begin position="47"/>
        <end position="233"/>
    </location>
</feature>
<dbReference type="Proteomes" id="UP000620262">
    <property type="component" value="Unassembled WGS sequence"/>
</dbReference>
<dbReference type="PANTHER" id="PTHR30576:SF0">
    <property type="entry name" value="UNDECAPRENYL-PHOSPHATE N-ACETYLGALACTOSAMINYL 1-PHOSPHATE TRANSFERASE-RELATED"/>
    <property type="match status" value="1"/>
</dbReference>
<dbReference type="PANTHER" id="PTHR30576">
    <property type="entry name" value="COLANIC BIOSYNTHESIS UDP-GLUCOSE LIPID CARRIER TRANSFERASE"/>
    <property type="match status" value="1"/>
</dbReference>
<gene>
    <name evidence="5" type="ORF">H4W29_002863</name>
</gene>
<evidence type="ECO:0000256" key="1">
    <source>
        <dbReference type="ARBA" id="ARBA00006464"/>
    </source>
</evidence>
<evidence type="ECO:0000256" key="2">
    <source>
        <dbReference type="ARBA" id="ARBA00023169"/>
    </source>
</evidence>
<name>A0ABR9IR53_RHIVS</name>
<comment type="similarity">
    <text evidence="1">Belongs to the bacterial sugar transferase family.</text>
</comment>
<accession>A0ABR9IR53</accession>
<feature type="transmembrane region" description="Helical" evidence="3">
    <location>
        <begin position="52"/>
        <end position="73"/>
    </location>
</feature>
<proteinExistence type="inferred from homology"/>
<reference evidence="5 6" key="1">
    <citation type="submission" date="2020-10" db="EMBL/GenBank/DDBJ databases">
        <title>Sequencing the genomes of 1000 actinobacteria strains.</title>
        <authorList>
            <person name="Klenk H.-P."/>
        </authorList>
    </citation>
    <scope>NUCLEOTIDE SEQUENCE [LARGE SCALE GENOMIC DNA]</scope>
    <source>
        <strain evidence="5 6">DSM 7307</strain>
    </source>
</reference>
<keyword evidence="3" id="KW-0812">Transmembrane</keyword>
<keyword evidence="6" id="KW-1185">Reference proteome</keyword>
<evidence type="ECO:0000256" key="3">
    <source>
        <dbReference type="SAM" id="Phobius"/>
    </source>
</evidence>
<evidence type="ECO:0000313" key="6">
    <source>
        <dbReference type="Proteomes" id="UP000620262"/>
    </source>
</evidence>
<sequence length="241" mass="26676">MSVMDLNKSISEESFRVTPVRQVNARFPVTALDSIVPPPASVQFVLKRAFDIFASISALIVLAPLLLVVAALIKMDSPGPVLFKQTRWGKNCRAIKVYKFRSMRTDMQDVTGVAQTVKNDPRVTRVGAFLRRSNIDELPQLLNVLKGDMSVVGPRCHAIGMRAGGMLYEELVPQYHHRHAMRPGITGLAQMRGLRGPTDRPAKARARIASDLHYVENFSVLMDIRIIVGTLISELNGGKGF</sequence>
<protein>
    <submittedName>
        <fullName evidence="5">Lipopolysaccharide/colanic/teichoic acid biosynthesis glycosyltransferase</fullName>
    </submittedName>
</protein>
<organism evidence="5 6">
    <name type="scientific">Rhizobium viscosum</name>
    <name type="common">Arthrobacter viscosus</name>
    <dbReference type="NCBI Taxonomy" id="1673"/>
    <lineage>
        <taxon>Bacteria</taxon>
        <taxon>Pseudomonadati</taxon>
        <taxon>Pseudomonadota</taxon>
        <taxon>Alphaproteobacteria</taxon>
        <taxon>Hyphomicrobiales</taxon>
        <taxon>Rhizobiaceae</taxon>
        <taxon>Rhizobium/Agrobacterium group</taxon>
        <taxon>Rhizobium</taxon>
    </lineage>
</organism>
<comment type="caution">
    <text evidence="5">The sequence shown here is derived from an EMBL/GenBank/DDBJ whole genome shotgun (WGS) entry which is preliminary data.</text>
</comment>
<dbReference type="EMBL" id="JADBEC010000001">
    <property type="protein sequence ID" value="MBE1505682.1"/>
    <property type="molecule type" value="Genomic_DNA"/>
</dbReference>
<evidence type="ECO:0000259" key="4">
    <source>
        <dbReference type="Pfam" id="PF02397"/>
    </source>
</evidence>
<dbReference type="InterPro" id="IPR003362">
    <property type="entry name" value="Bact_transf"/>
</dbReference>
<dbReference type="Pfam" id="PF02397">
    <property type="entry name" value="Bac_transf"/>
    <property type="match status" value="1"/>
</dbReference>
<keyword evidence="3" id="KW-1133">Transmembrane helix</keyword>
<keyword evidence="2" id="KW-0270">Exopolysaccharide synthesis</keyword>
<evidence type="ECO:0000313" key="5">
    <source>
        <dbReference type="EMBL" id="MBE1505682.1"/>
    </source>
</evidence>